<dbReference type="Proteomes" id="UP000324629">
    <property type="component" value="Unassembled WGS sequence"/>
</dbReference>
<gene>
    <name evidence="7" type="ORF">DEA37_0006062</name>
    <name evidence="8" type="ORF">DEA37_0014023</name>
</gene>
<evidence type="ECO:0000313" key="8">
    <source>
        <dbReference type="EMBL" id="KAA3676836.1"/>
    </source>
</evidence>
<comment type="subcellular location">
    <subcellularLocation>
        <location evidence="1 6">Membrane</location>
        <topology evidence="1 6">Multi-pass membrane protein</topology>
    </subcellularLocation>
</comment>
<dbReference type="AlphaFoldDB" id="A0A5J4N2G4"/>
<protein>
    <recommendedName>
        <fullName evidence="6">Receptor expression-enhancing protein</fullName>
    </recommendedName>
</protein>
<comment type="caution">
    <text evidence="7">The sequence shown here is derived from an EMBL/GenBank/DDBJ whole genome shotgun (WGS) entry which is preliminary data.</text>
</comment>
<keyword evidence="9" id="KW-1185">Reference proteome</keyword>
<name>A0A5J4N2G4_9TREM</name>
<feature type="non-terminal residue" evidence="7">
    <location>
        <position position="117"/>
    </location>
</feature>
<proteinExistence type="inferred from homology"/>
<comment type="similarity">
    <text evidence="2 6">Belongs to the DP1 family.</text>
</comment>
<keyword evidence="4 6" id="KW-1133">Transmembrane helix</keyword>
<sequence>MFGSLGSQLEKELEKPGPVNDILSFCEGKSGIHRRYIVYCGILLLCVYLLIGYGTGVLVLIIGFVYPAYESVKAIESPSKDDDTQWLIYWVVFASLQLFEACTLSLVYYLPLYPLIK</sequence>
<keyword evidence="3 6" id="KW-0812">Transmembrane</keyword>
<evidence type="ECO:0000256" key="4">
    <source>
        <dbReference type="ARBA" id="ARBA00022989"/>
    </source>
</evidence>
<organism evidence="7 9">
    <name type="scientific">Paragonimus westermani</name>
    <dbReference type="NCBI Taxonomy" id="34504"/>
    <lineage>
        <taxon>Eukaryota</taxon>
        <taxon>Metazoa</taxon>
        <taxon>Spiralia</taxon>
        <taxon>Lophotrochozoa</taxon>
        <taxon>Platyhelminthes</taxon>
        <taxon>Trematoda</taxon>
        <taxon>Digenea</taxon>
        <taxon>Plagiorchiida</taxon>
        <taxon>Troglotremata</taxon>
        <taxon>Troglotrematidae</taxon>
        <taxon>Paragonimus</taxon>
    </lineage>
</organism>
<dbReference type="PANTHER" id="PTHR12300:SF161">
    <property type="entry name" value="RECEPTOR EXPRESSION-ENHANCING PROTEIN"/>
    <property type="match status" value="1"/>
</dbReference>
<evidence type="ECO:0000256" key="3">
    <source>
        <dbReference type="ARBA" id="ARBA00022692"/>
    </source>
</evidence>
<feature type="transmembrane region" description="Helical" evidence="6">
    <location>
        <begin position="86"/>
        <end position="110"/>
    </location>
</feature>
<evidence type="ECO:0000313" key="9">
    <source>
        <dbReference type="Proteomes" id="UP000324629"/>
    </source>
</evidence>
<evidence type="ECO:0000256" key="6">
    <source>
        <dbReference type="RuleBase" id="RU362006"/>
    </source>
</evidence>
<feature type="transmembrane region" description="Helical" evidence="6">
    <location>
        <begin position="36"/>
        <end position="66"/>
    </location>
</feature>
<dbReference type="PANTHER" id="PTHR12300">
    <property type="entry name" value="HVA22-LIKE PROTEINS"/>
    <property type="match status" value="1"/>
</dbReference>
<reference evidence="7 9" key="1">
    <citation type="journal article" date="2019" name="Gigascience">
        <title>Whole-genome sequence of the oriental lung fluke Paragonimus westermani.</title>
        <authorList>
            <person name="Oey H."/>
            <person name="Zakrzewski M."/>
            <person name="Narain K."/>
            <person name="Devi K.R."/>
            <person name="Agatsuma T."/>
            <person name="Nawaratna S."/>
            <person name="Gobert G.N."/>
            <person name="Jones M.K."/>
            <person name="Ragan M.A."/>
            <person name="McManus D.P."/>
            <person name="Krause L."/>
        </authorList>
    </citation>
    <scope>NUCLEOTIDE SEQUENCE [LARGE SCALE GENOMIC DNA]</scope>
    <source>
        <strain evidence="7 9">IND2009</strain>
    </source>
</reference>
<evidence type="ECO:0000256" key="1">
    <source>
        <dbReference type="ARBA" id="ARBA00004141"/>
    </source>
</evidence>
<evidence type="ECO:0000256" key="2">
    <source>
        <dbReference type="ARBA" id="ARBA00008573"/>
    </source>
</evidence>
<dbReference type="InterPro" id="IPR004345">
    <property type="entry name" value="TB2_DP1_HVA22"/>
</dbReference>
<keyword evidence="5 6" id="KW-0472">Membrane</keyword>
<dbReference type="GO" id="GO:0016020">
    <property type="term" value="C:membrane"/>
    <property type="evidence" value="ECO:0007669"/>
    <property type="project" value="UniProtKB-SubCell"/>
</dbReference>
<dbReference type="Pfam" id="PF03134">
    <property type="entry name" value="TB2_DP1_HVA22"/>
    <property type="match status" value="1"/>
</dbReference>
<keyword evidence="7" id="KW-0675">Receptor</keyword>
<dbReference type="EMBL" id="QNGE01001783">
    <property type="protein sequence ID" value="KAA3676836.1"/>
    <property type="molecule type" value="Genomic_DNA"/>
</dbReference>
<evidence type="ECO:0000313" key="7">
    <source>
        <dbReference type="EMBL" id="KAA3669765.1"/>
    </source>
</evidence>
<dbReference type="EMBL" id="QNGE01029545">
    <property type="protein sequence ID" value="KAA3669765.1"/>
    <property type="molecule type" value="Genomic_DNA"/>
</dbReference>
<accession>A0A5J4N2G4</accession>
<evidence type="ECO:0000256" key="5">
    <source>
        <dbReference type="ARBA" id="ARBA00023136"/>
    </source>
</evidence>